<comment type="caution">
    <text evidence="1">The sequence shown here is derived from an EMBL/GenBank/DDBJ whole genome shotgun (WGS) entry which is preliminary data.</text>
</comment>
<dbReference type="EMBL" id="CAJOBA010035837">
    <property type="protein sequence ID" value="CAF4011808.1"/>
    <property type="molecule type" value="Genomic_DNA"/>
</dbReference>
<protein>
    <submittedName>
        <fullName evidence="1">Uncharacterized protein</fullName>
    </submittedName>
</protein>
<feature type="non-terminal residue" evidence="1">
    <location>
        <position position="1"/>
    </location>
</feature>
<reference evidence="1" key="1">
    <citation type="submission" date="2021-02" db="EMBL/GenBank/DDBJ databases">
        <authorList>
            <person name="Nowell W R."/>
        </authorList>
    </citation>
    <scope>NUCLEOTIDE SEQUENCE</scope>
</reference>
<sequence>FICYNSHLSTSNKTDDLIKQPHFDESSRANLGSQNSQHMSIRDRAAEVYLANANKRITAHNRCVQHLSENCAVGDFIGVKIDKVDRTSTDPKPLPCVIIHKKHHAVKVACVNGIIDQWWPLESLVRLTAVPQELLDLNLKGAIPVWCGLYSSHVSRCNPIECCCINGQVKVTNPTASETDFEFQFAGVCPPNVNLNIKITLPRVTTSTTIVNIFGAQIKLTLSADGYTITSDGPNPKCNEYLIRLA</sequence>
<organism evidence="1 3">
    <name type="scientific">Didymodactylos carnosus</name>
    <dbReference type="NCBI Taxonomy" id="1234261"/>
    <lineage>
        <taxon>Eukaryota</taxon>
        <taxon>Metazoa</taxon>
        <taxon>Spiralia</taxon>
        <taxon>Gnathifera</taxon>
        <taxon>Rotifera</taxon>
        <taxon>Eurotatoria</taxon>
        <taxon>Bdelloidea</taxon>
        <taxon>Philodinida</taxon>
        <taxon>Philodinidae</taxon>
        <taxon>Didymodactylos</taxon>
    </lineage>
</organism>
<dbReference type="Proteomes" id="UP000682733">
    <property type="component" value="Unassembled WGS sequence"/>
</dbReference>
<evidence type="ECO:0000313" key="1">
    <source>
        <dbReference type="EMBL" id="CAF1202032.1"/>
    </source>
</evidence>
<name>A0A8S2EMG0_9BILA</name>
<evidence type="ECO:0000313" key="2">
    <source>
        <dbReference type="EMBL" id="CAF4011808.1"/>
    </source>
</evidence>
<dbReference type="EMBL" id="CAJNOK010014306">
    <property type="protein sequence ID" value="CAF1202032.1"/>
    <property type="molecule type" value="Genomic_DNA"/>
</dbReference>
<evidence type="ECO:0000313" key="3">
    <source>
        <dbReference type="Proteomes" id="UP000677228"/>
    </source>
</evidence>
<gene>
    <name evidence="1" type="ORF">OVA965_LOCUS24033</name>
    <name evidence="2" type="ORF">TMI583_LOCUS24751</name>
</gene>
<dbReference type="Proteomes" id="UP000677228">
    <property type="component" value="Unassembled WGS sequence"/>
</dbReference>
<dbReference type="AlphaFoldDB" id="A0A8S2EMG0"/>
<proteinExistence type="predicted"/>
<accession>A0A8S2EMG0</accession>